<proteinExistence type="predicted"/>
<dbReference type="EMBL" id="CAJVPZ010004992">
    <property type="protein sequence ID" value="CAG8554590.1"/>
    <property type="molecule type" value="Genomic_DNA"/>
</dbReference>
<dbReference type="Proteomes" id="UP000789396">
    <property type="component" value="Unassembled WGS sequence"/>
</dbReference>
<feature type="non-terminal residue" evidence="1">
    <location>
        <position position="74"/>
    </location>
</feature>
<organism evidence="1 2">
    <name type="scientific">Racocetra fulgida</name>
    <dbReference type="NCBI Taxonomy" id="60492"/>
    <lineage>
        <taxon>Eukaryota</taxon>
        <taxon>Fungi</taxon>
        <taxon>Fungi incertae sedis</taxon>
        <taxon>Mucoromycota</taxon>
        <taxon>Glomeromycotina</taxon>
        <taxon>Glomeromycetes</taxon>
        <taxon>Diversisporales</taxon>
        <taxon>Gigasporaceae</taxon>
        <taxon>Racocetra</taxon>
    </lineage>
</organism>
<evidence type="ECO:0000313" key="1">
    <source>
        <dbReference type="EMBL" id="CAG8554590.1"/>
    </source>
</evidence>
<protein>
    <submittedName>
        <fullName evidence="1">11405_t:CDS:1</fullName>
    </submittedName>
</protein>
<reference evidence="1" key="1">
    <citation type="submission" date="2021-06" db="EMBL/GenBank/DDBJ databases">
        <authorList>
            <person name="Kallberg Y."/>
            <person name="Tangrot J."/>
            <person name="Rosling A."/>
        </authorList>
    </citation>
    <scope>NUCLEOTIDE SEQUENCE</scope>
    <source>
        <strain evidence="1">IN212</strain>
    </source>
</reference>
<keyword evidence="2" id="KW-1185">Reference proteome</keyword>
<dbReference type="AlphaFoldDB" id="A0A9N9FQJ4"/>
<dbReference type="OrthoDB" id="2371449at2759"/>
<name>A0A9N9FQJ4_9GLOM</name>
<comment type="caution">
    <text evidence="1">The sequence shown here is derived from an EMBL/GenBank/DDBJ whole genome shotgun (WGS) entry which is preliminary data.</text>
</comment>
<gene>
    <name evidence="1" type="ORF">RFULGI_LOCUS4792</name>
</gene>
<accession>A0A9N9FQJ4</accession>
<sequence length="74" mass="8777">MLSKQDVNSDFYIIPDSTIACKLPENLDFGDKILENIAKRIIDIQRMNVYFNEDQYNLDNEDKLHAERLLEEEK</sequence>
<evidence type="ECO:0000313" key="2">
    <source>
        <dbReference type="Proteomes" id="UP000789396"/>
    </source>
</evidence>